<dbReference type="RefSeq" id="WP_130937056.1">
    <property type="nucleotide sequence ID" value="NZ_BMEE01000004.1"/>
</dbReference>
<feature type="domain" description="Outer membrane protein beta-barrel" evidence="1">
    <location>
        <begin position="33"/>
        <end position="212"/>
    </location>
</feature>
<dbReference type="AlphaFoldDB" id="A0A4Q9FMA4"/>
<sequence>MRQILIGFVFLISFQTTQAQLFKKEKITYDANQGRGTTDFKFLRWGYFLGINNYDFNFDYNQDLRDIYVKTSPGFSVGLIGNMRVNSFLDLRLEPGLFITTRELFYSEEYFQGVDFKESDLSREVKSTYIHVPLLLKISTKRINNFKPFIIGGFSTAINLSSNENNPDDNSKGQFRTKSSPLFYELGFGIDFYLYNFKFTPSIRGLFGMGDELVRDNDPNSPWTSNITRMQTRGIFINFTFQ</sequence>
<dbReference type="Proteomes" id="UP000292372">
    <property type="component" value="Unassembled WGS sequence"/>
</dbReference>
<name>A0A4Q9FMA4_9FLAO</name>
<evidence type="ECO:0000313" key="3">
    <source>
        <dbReference type="Proteomes" id="UP000292372"/>
    </source>
</evidence>
<dbReference type="Pfam" id="PF13568">
    <property type="entry name" value="OMP_b-brl_2"/>
    <property type="match status" value="1"/>
</dbReference>
<dbReference type="InterPro" id="IPR025665">
    <property type="entry name" value="Beta-barrel_OMP_2"/>
</dbReference>
<evidence type="ECO:0000313" key="2">
    <source>
        <dbReference type="EMBL" id="TBN15542.1"/>
    </source>
</evidence>
<reference evidence="2 3" key="1">
    <citation type="journal article" date="2015" name="Int. J. Syst. Evol. Microbiol.">
        <title>Hyunsoonleella pacifica sp. nov., isolated from seawater of South Pacific Gyre.</title>
        <authorList>
            <person name="Gao X."/>
            <person name="Zhang Z."/>
            <person name="Dai X."/>
            <person name="Zhang X.H."/>
        </authorList>
    </citation>
    <scope>NUCLEOTIDE SEQUENCE [LARGE SCALE GENOMIC DNA]</scope>
    <source>
        <strain evidence="2 3">SW033</strain>
    </source>
</reference>
<dbReference type="OrthoDB" id="1467485at2"/>
<accession>A0A4Q9FMA4</accession>
<protein>
    <submittedName>
        <fullName evidence="2">PorT family protein</fullName>
    </submittedName>
</protein>
<organism evidence="2 3">
    <name type="scientific">Hyunsoonleella pacifica</name>
    <dbReference type="NCBI Taxonomy" id="1080224"/>
    <lineage>
        <taxon>Bacteria</taxon>
        <taxon>Pseudomonadati</taxon>
        <taxon>Bacteroidota</taxon>
        <taxon>Flavobacteriia</taxon>
        <taxon>Flavobacteriales</taxon>
        <taxon>Flavobacteriaceae</taxon>
    </lineage>
</organism>
<dbReference type="EMBL" id="SIRS01000004">
    <property type="protein sequence ID" value="TBN15542.1"/>
    <property type="molecule type" value="Genomic_DNA"/>
</dbReference>
<keyword evidence="3" id="KW-1185">Reference proteome</keyword>
<comment type="caution">
    <text evidence="2">The sequence shown here is derived from an EMBL/GenBank/DDBJ whole genome shotgun (WGS) entry which is preliminary data.</text>
</comment>
<gene>
    <name evidence="2" type="ORF">EYD46_10430</name>
</gene>
<proteinExistence type="predicted"/>
<evidence type="ECO:0000259" key="1">
    <source>
        <dbReference type="Pfam" id="PF13568"/>
    </source>
</evidence>